<dbReference type="InterPro" id="IPR047111">
    <property type="entry name" value="YbaP-like"/>
</dbReference>
<dbReference type="OrthoDB" id="9798714at2"/>
<dbReference type="EMBL" id="VLPL01000003">
    <property type="protein sequence ID" value="TSJ45482.1"/>
    <property type="molecule type" value="Genomic_DNA"/>
</dbReference>
<accession>A0A556MZY0</accession>
<dbReference type="Pfam" id="PF01963">
    <property type="entry name" value="TraB_PrgY_gumN"/>
    <property type="match status" value="1"/>
</dbReference>
<gene>
    <name evidence="1" type="ORF">FO442_06925</name>
</gene>
<sequence>MRKVLNLFVFTFCIIAALAQNTILWSVRKAGSERTSYVLGTLHQMGNSFVDEKPKIKELLLKSDLAIFESVEDKNEKIIRVMLNRTDDFSYREFLAKEDVDFLEKLSIDWKVPLSKQKPSELLLKLRQEYVKMNCGTIKSADTTDHMDDYLLSIARKNTIQVQGLESFADQFDAISSINGEDFSWDKAKDAVHQWVNNFQDDKSRKKICAVVESYLKMRLDYQFEAKCAENDEVLTKRNEKWMPLITEFIQQNNSVIVIVGLYHLYGECGIISRLREAGFIVSPVKLK</sequence>
<dbReference type="RefSeq" id="WP_144332438.1">
    <property type="nucleotide sequence ID" value="NZ_VLPL01000003.1"/>
</dbReference>
<organism evidence="1 2">
    <name type="scientific">Fluviicola chungangensis</name>
    <dbReference type="NCBI Taxonomy" id="2597671"/>
    <lineage>
        <taxon>Bacteria</taxon>
        <taxon>Pseudomonadati</taxon>
        <taxon>Bacteroidota</taxon>
        <taxon>Flavobacteriia</taxon>
        <taxon>Flavobacteriales</taxon>
        <taxon>Crocinitomicaceae</taxon>
        <taxon>Fluviicola</taxon>
    </lineage>
</organism>
<name>A0A556MZY0_9FLAO</name>
<reference evidence="1 2" key="1">
    <citation type="submission" date="2019-07" db="EMBL/GenBank/DDBJ databases">
        <authorList>
            <person name="Huq M.A."/>
        </authorList>
    </citation>
    <scope>NUCLEOTIDE SEQUENCE [LARGE SCALE GENOMIC DNA]</scope>
    <source>
        <strain evidence="1 2">MAH-3</strain>
    </source>
</reference>
<proteinExistence type="predicted"/>
<keyword evidence="2" id="KW-1185">Reference proteome</keyword>
<dbReference type="CDD" id="cd14789">
    <property type="entry name" value="Tiki"/>
    <property type="match status" value="1"/>
</dbReference>
<comment type="caution">
    <text evidence="1">The sequence shown here is derived from an EMBL/GenBank/DDBJ whole genome shotgun (WGS) entry which is preliminary data.</text>
</comment>
<dbReference type="AlphaFoldDB" id="A0A556MZY0"/>
<evidence type="ECO:0000313" key="2">
    <source>
        <dbReference type="Proteomes" id="UP000316008"/>
    </source>
</evidence>
<dbReference type="PANTHER" id="PTHR40590:SF1">
    <property type="entry name" value="CYTOPLASMIC PROTEIN"/>
    <property type="match status" value="1"/>
</dbReference>
<protein>
    <submittedName>
        <fullName evidence="1">TraB/GumN family protein</fullName>
    </submittedName>
</protein>
<dbReference type="Proteomes" id="UP000316008">
    <property type="component" value="Unassembled WGS sequence"/>
</dbReference>
<dbReference type="InterPro" id="IPR002816">
    <property type="entry name" value="TraB/PrgY/GumN_fam"/>
</dbReference>
<evidence type="ECO:0000313" key="1">
    <source>
        <dbReference type="EMBL" id="TSJ45482.1"/>
    </source>
</evidence>
<dbReference type="PANTHER" id="PTHR40590">
    <property type="entry name" value="CYTOPLASMIC PROTEIN-RELATED"/>
    <property type="match status" value="1"/>
</dbReference>